<dbReference type="AlphaFoldDB" id="A0A6M3K3X3"/>
<dbReference type="InterPro" id="IPR029052">
    <property type="entry name" value="Metallo-depent_PP-like"/>
</dbReference>
<dbReference type="InterPro" id="IPR050535">
    <property type="entry name" value="DNA_Repair-Maintenance_Comp"/>
</dbReference>
<dbReference type="GO" id="GO:0016787">
    <property type="term" value="F:hydrolase activity"/>
    <property type="evidence" value="ECO:0007669"/>
    <property type="project" value="InterPro"/>
</dbReference>
<sequence>MKILLTGDWHLRFQKPQMRLDENYFATQYGKVEQIISIAEKNDCEYILQPGDFFDSVDTPWFVIQAYISLFKNSLVTILCIPGQHDLRHHTRNIENTPLGVMDAALTLGIINDYLLENEGVNIIGCGWGSEIKNAEGSGLNILLMHKMVVEKGPQWPGQTDFVSARMLFRQYPGFDLFVCGDNHKTFMAENNGKFVVNCGSLMRANIDQVDHVPVVYIYDTNKRSLERIELKVRSVKKVLDLQKAEALEVRNEKLEAFVEGLKTPETLGLDFVENLYRAMDETGVDQDVREMAEEVLR</sequence>
<reference evidence="2" key="1">
    <citation type="submission" date="2020-03" db="EMBL/GenBank/DDBJ databases">
        <title>The deep terrestrial virosphere.</title>
        <authorList>
            <person name="Holmfeldt K."/>
            <person name="Nilsson E."/>
            <person name="Simone D."/>
            <person name="Lopez-Fernandez M."/>
            <person name="Wu X."/>
            <person name="de Brujin I."/>
            <person name="Lundin D."/>
            <person name="Andersson A."/>
            <person name="Bertilsson S."/>
            <person name="Dopson M."/>
        </authorList>
    </citation>
    <scope>NUCLEOTIDE SEQUENCE</scope>
    <source>
        <strain evidence="2">MM415A01518</strain>
    </source>
</reference>
<dbReference type="PANTHER" id="PTHR30337:SF0">
    <property type="entry name" value="NUCLEASE SBCCD SUBUNIT D"/>
    <property type="match status" value="1"/>
</dbReference>
<proteinExistence type="predicted"/>
<dbReference type="EMBL" id="MT142222">
    <property type="protein sequence ID" value="QJA76398.1"/>
    <property type="molecule type" value="Genomic_DNA"/>
</dbReference>
<accession>A0A6M3K3X3</accession>
<dbReference type="InterPro" id="IPR004843">
    <property type="entry name" value="Calcineurin-like_PHP"/>
</dbReference>
<protein>
    <submittedName>
        <fullName evidence="2">Putative calcineurin-like phosphoesterase</fullName>
    </submittedName>
</protein>
<evidence type="ECO:0000313" key="2">
    <source>
        <dbReference type="EMBL" id="QJA76398.1"/>
    </source>
</evidence>
<gene>
    <name evidence="2" type="ORF">MM415A01518_0014</name>
</gene>
<dbReference type="Gene3D" id="3.60.21.10">
    <property type="match status" value="1"/>
</dbReference>
<name>A0A6M3K3X3_9ZZZZ</name>
<feature type="domain" description="Calcineurin-like phosphoesterase" evidence="1">
    <location>
        <begin position="1"/>
        <end position="185"/>
    </location>
</feature>
<dbReference type="SUPFAM" id="SSF56300">
    <property type="entry name" value="Metallo-dependent phosphatases"/>
    <property type="match status" value="1"/>
</dbReference>
<dbReference type="PANTHER" id="PTHR30337">
    <property type="entry name" value="COMPONENT OF ATP-DEPENDENT DSDNA EXONUCLEASE"/>
    <property type="match status" value="1"/>
</dbReference>
<evidence type="ECO:0000259" key="1">
    <source>
        <dbReference type="Pfam" id="PF00149"/>
    </source>
</evidence>
<dbReference type="Pfam" id="PF00149">
    <property type="entry name" value="Metallophos"/>
    <property type="match status" value="1"/>
</dbReference>
<organism evidence="2">
    <name type="scientific">viral metagenome</name>
    <dbReference type="NCBI Taxonomy" id="1070528"/>
    <lineage>
        <taxon>unclassified sequences</taxon>
        <taxon>metagenomes</taxon>
        <taxon>organismal metagenomes</taxon>
    </lineage>
</organism>